<accession>A0AAV6XRT4</accession>
<dbReference type="Pfam" id="PF00685">
    <property type="entry name" value="Sulfotransfer_1"/>
    <property type="match status" value="1"/>
</dbReference>
<dbReference type="AlphaFoldDB" id="A0AAV6XRT4"/>
<gene>
    <name evidence="5" type="ORF">BUALT_Bualt05G0023400</name>
</gene>
<dbReference type="InterPro" id="IPR027417">
    <property type="entry name" value="P-loop_NTPase"/>
</dbReference>
<dbReference type="SUPFAM" id="SSF52540">
    <property type="entry name" value="P-loop containing nucleoside triphosphate hydrolases"/>
    <property type="match status" value="1"/>
</dbReference>
<reference evidence="5" key="1">
    <citation type="submission" date="2019-10" db="EMBL/GenBank/DDBJ databases">
        <authorList>
            <person name="Zhang R."/>
            <person name="Pan Y."/>
            <person name="Wang J."/>
            <person name="Ma R."/>
            <person name="Yu S."/>
        </authorList>
    </citation>
    <scope>NUCLEOTIDE SEQUENCE</scope>
    <source>
        <strain evidence="5">LA-IB0</strain>
        <tissue evidence="5">Leaf</tissue>
    </source>
</reference>
<dbReference type="Gene3D" id="3.40.50.300">
    <property type="entry name" value="P-loop containing nucleotide triphosphate hydrolases"/>
    <property type="match status" value="1"/>
</dbReference>
<dbReference type="EC" id="2.8.2.-" evidence="3"/>
<evidence type="ECO:0000256" key="3">
    <source>
        <dbReference type="RuleBase" id="RU361155"/>
    </source>
</evidence>
<feature type="domain" description="Sulfotransferase" evidence="4">
    <location>
        <begin position="91"/>
        <end position="348"/>
    </location>
</feature>
<dbReference type="GO" id="GO:0008146">
    <property type="term" value="F:sulfotransferase activity"/>
    <property type="evidence" value="ECO:0007669"/>
    <property type="project" value="InterPro"/>
</dbReference>
<dbReference type="EMBL" id="WHWC01000005">
    <property type="protein sequence ID" value="KAG8381925.1"/>
    <property type="molecule type" value="Genomic_DNA"/>
</dbReference>
<dbReference type="InterPro" id="IPR000863">
    <property type="entry name" value="Sulfotransferase_dom"/>
</dbReference>
<name>A0AAV6XRT4_9LAMI</name>
<keyword evidence="6" id="KW-1185">Reference proteome</keyword>
<keyword evidence="2 3" id="KW-0808">Transferase</keyword>
<dbReference type="PANTHER" id="PTHR11783">
    <property type="entry name" value="SULFOTRANSFERASE SULT"/>
    <property type="match status" value="1"/>
</dbReference>
<dbReference type="Proteomes" id="UP000826271">
    <property type="component" value="Unassembled WGS sequence"/>
</dbReference>
<evidence type="ECO:0000313" key="5">
    <source>
        <dbReference type="EMBL" id="KAG8381925.1"/>
    </source>
</evidence>
<proteinExistence type="inferred from homology"/>
<organism evidence="5 6">
    <name type="scientific">Buddleja alternifolia</name>
    <dbReference type="NCBI Taxonomy" id="168488"/>
    <lineage>
        <taxon>Eukaryota</taxon>
        <taxon>Viridiplantae</taxon>
        <taxon>Streptophyta</taxon>
        <taxon>Embryophyta</taxon>
        <taxon>Tracheophyta</taxon>
        <taxon>Spermatophyta</taxon>
        <taxon>Magnoliopsida</taxon>
        <taxon>eudicotyledons</taxon>
        <taxon>Gunneridae</taxon>
        <taxon>Pentapetalae</taxon>
        <taxon>asterids</taxon>
        <taxon>lamiids</taxon>
        <taxon>Lamiales</taxon>
        <taxon>Scrophulariaceae</taxon>
        <taxon>Buddlejeae</taxon>
        <taxon>Buddleja</taxon>
    </lineage>
</organism>
<evidence type="ECO:0000256" key="2">
    <source>
        <dbReference type="ARBA" id="ARBA00022679"/>
    </source>
</evidence>
<comment type="caution">
    <text evidence="5">The sequence shown here is derived from an EMBL/GenBank/DDBJ whole genome shotgun (WGS) entry which is preliminary data.</text>
</comment>
<evidence type="ECO:0000313" key="6">
    <source>
        <dbReference type="Proteomes" id="UP000826271"/>
    </source>
</evidence>
<evidence type="ECO:0000256" key="1">
    <source>
        <dbReference type="ARBA" id="ARBA00005771"/>
    </source>
</evidence>
<evidence type="ECO:0000259" key="4">
    <source>
        <dbReference type="Pfam" id="PF00685"/>
    </source>
</evidence>
<protein>
    <recommendedName>
        <fullName evidence="3">Sulfotransferase</fullName>
        <ecNumber evidence="3">2.8.2.-</ecNumber>
    </recommendedName>
</protein>
<comment type="similarity">
    <text evidence="1 3">Belongs to the sulfotransferase 1 family.</text>
</comment>
<sequence length="350" mass="40713">MEDPKCFVTEVEEGKDEVRELIQTLEREINWDGTSLIKYVGFWFPVRLFDTGFTDRPPQDLDSAAILPGPDNGLSLFKPILSAQKYFKAKDTDIILSTLPKSGTTWLIPLTFCIVNRHTYPIAQSPLLTSSPHTIVPFLELNLYWEQTNPDLENIPSPRIFSTHMPFNVLPDSIRESECKILYMCRNPLDHFISYRQFLLKNKIEKDAKPLDIDETFDMFCQGIQLYGPFWEHVLGYWNAHLKNPEKVLFLKYEDLKMETTLYIKKIAEFIGFPFSLEEEEQGLIEEISNFCSFENISNLEANKKGKFMGIVENSSFFRKGEIGDWKNYLTPEMAERVKELMESKLEDLV</sequence>